<dbReference type="OrthoDB" id="1926521at2759"/>
<sequence length="176" mass="19303">MGDLTEAKKIRPCVPRIPIKVETPPLPCSCGAADAGLPLPPYVPIAASATTTSLCGSSSEMAGLSFLLETQKTFPKHTHIISKTSFLKNSTFSFSSSTSASARRSTFLEHCCLCRGKLRQGQDIYMYRGDRAFCSEECRCRQIFMDEESGTRDCCSLAAAAAERRRGRAAACRWFR</sequence>
<dbReference type="GO" id="GO:0005737">
    <property type="term" value="C:cytoplasm"/>
    <property type="evidence" value="ECO:0007669"/>
    <property type="project" value="UniProtKB-SubCell"/>
</dbReference>
<protein>
    <recommendedName>
        <fullName evidence="6">FLZ-type domain-containing protein</fullName>
    </recommendedName>
</protein>
<dbReference type="Proteomes" id="UP001055439">
    <property type="component" value="Chromosome 10"/>
</dbReference>
<evidence type="ECO:0000313" key="7">
    <source>
        <dbReference type="EMBL" id="URD82762.1"/>
    </source>
</evidence>
<evidence type="ECO:0000256" key="4">
    <source>
        <dbReference type="ARBA" id="ARBA00022723"/>
    </source>
</evidence>
<dbReference type="EMBL" id="CP097503">
    <property type="protein sequence ID" value="URD82762.1"/>
    <property type="molecule type" value="Genomic_DNA"/>
</dbReference>
<dbReference type="PANTHER" id="PTHR33059:SF84">
    <property type="entry name" value="FCS-LIKE ZINC FINGER 15"/>
    <property type="match status" value="1"/>
</dbReference>
<name>A0A9E7EU39_9LILI</name>
<organism evidence="7 8">
    <name type="scientific">Musa troglodytarum</name>
    <name type="common">fe'i banana</name>
    <dbReference type="NCBI Taxonomy" id="320322"/>
    <lineage>
        <taxon>Eukaryota</taxon>
        <taxon>Viridiplantae</taxon>
        <taxon>Streptophyta</taxon>
        <taxon>Embryophyta</taxon>
        <taxon>Tracheophyta</taxon>
        <taxon>Spermatophyta</taxon>
        <taxon>Magnoliopsida</taxon>
        <taxon>Liliopsida</taxon>
        <taxon>Zingiberales</taxon>
        <taxon>Musaceae</taxon>
        <taxon>Musa</taxon>
    </lineage>
</organism>
<dbReference type="AlphaFoldDB" id="A0A9E7EU39"/>
<reference evidence="7" key="1">
    <citation type="submission" date="2022-05" db="EMBL/GenBank/DDBJ databases">
        <title>The Musa troglodytarum L. genome provides insights into the mechanism of non-climacteric behaviour and enrichment of carotenoids.</title>
        <authorList>
            <person name="Wang J."/>
        </authorList>
    </citation>
    <scope>NUCLEOTIDE SEQUENCE</scope>
    <source>
        <tissue evidence="7">Leaf</tissue>
    </source>
</reference>
<dbReference type="PANTHER" id="PTHR33059">
    <property type="entry name" value="FCS-LIKE ZINC FINGER 5"/>
    <property type="match status" value="1"/>
</dbReference>
<evidence type="ECO:0000259" key="6">
    <source>
        <dbReference type="PROSITE" id="PS51795"/>
    </source>
</evidence>
<comment type="subcellular location">
    <subcellularLocation>
        <location evidence="1">Cytoplasm</location>
    </subcellularLocation>
</comment>
<evidence type="ECO:0000256" key="2">
    <source>
        <dbReference type="ARBA" id="ARBA00009374"/>
    </source>
</evidence>
<dbReference type="PROSITE" id="PS51795">
    <property type="entry name" value="ZF_FLZ"/>
    <property type="match status" value="1"/>
</dbReference>
<accession>A0A9E7EU39</accession>
<feature type="domain" description="FLZ-type" evidence="6">
    <location>
        <begin position="106"/>
        <end position="150"/>
    </location>
</feature>
<keyword evidence="8" id="KW-1185">Reference proteome</keyword>
<dbReference type="InterPro" id="IPR007650">
    <property type="entry name" value="Zf-FLZ_dom"/>
</dbReference>
<proteinExistence type="inferred from homology"/>
<comment type="similarity">
    <text evidence="2">Belongs to the FLZ family.</text>
</comment>
<gene>
    <name evidence="7" type="ORF">MUK42_05009</name>
</gene>
<keyword evidence="3" id="KW-0963">Cytoplasm</keyword>
<evidence type="ECO:0000256" key="3">
    <source>
        <dbReference type="ARBA" id="ARBA00022490"/>
    </source>
</evidence>
<evidence type="ECO:0000256" key="5">
    <source>
        <dbReference type="PROSITE-ProRule" id="PRU01131"/>
    </source>
</evidence>
<dbReference type="Pfam" id="PF04570">
    <property type="entry name" value="zf-FLZ"/>
    <property type="match status" value="1"/>
</dbReference>
<dbReference type="GO" id="GO:0046872">
    <property type="term" value="F:metal ion binding"/>
    <property type="evidence" value="ECO:0007669"/>
    <property type="project" value="UniProtKB-KW"/>
</dbReference>
<evidence type="ECO:0000256" key="1">
    <source>
        <dbReference type="ARBA" id="ARBA00004496"/>
    </source>
</evidence>
<keyword evidence="4" id="KW-0479">Metal-binding</keyword>
<feature type="zinc finger region" description="FLZ-type" evidence="5">
    <location>
        <begin position="106"/>
        <end position="150"/>
    </location>
</feature>
<evidence type="ECO:0000313" key="8">
    <source>
        <dbReference type="Proteomes" id="UP001055439"/>
    </source>
</evidence>